<evidence type="ECO:0000256" key="4">
    <source>
        <dbReference type="ARBA" id="ARBA00023212"/>
    </source>
</evidence>
<feature type="region of interest" description="Disordered" evidence="6">
    <location>
        <begin position="473"/>
        <end position="498"/>
    </location>
</feature>
<dbReference type="InterPro" id="IPR011989">
    <property type="entry name" value="ARM-like"/>
</dbReference>
<protein>
    <recommendedName>
        <fullName evidence="7">TOG domain-containing protein</fullName>
    </recommendedName>
</protein>
<dbReference type="Proteomes" id="UP001055712">
    <property type="component" value="Unassembled WGS sequence"/>
</dbReference>
<dbReference type="InterPro" id="IPR016024">
    <property type="entry name" value="ARM-type_fold"/>
</dbReference>
<feature type="compositionally biased region" description="Low complexity" evidence="6">
    <location>
        <begin position="1166"/>
        <end position="1189"/>
    </location>
</feature>
<evidence type="ECO:0000256" key="2">
    <source>
        <dbReference type="ARBA" id="ARBA00022490"/>
    </source>
</evidence>
<keyword evidence="2" id="KW-0963">Cytoplasm</keyword>
<name>A0A9D4TNB0_CHLVU</name>
<feature type="compositionally biased region" description="Low complexity" evidence="6">
    <location>
        <begin position="1196"/>
        <end position="1218"/>
    </location>
</feature>
<evidence type="ECO:0000313" key="9">
    <source>
        <dbReference type="Proteomes" id="UP001055712"/>
    </source>
</evidence>
<dbReference type="OrthoDB" id="515743at2759"/>
<feature type="region of interest" description="Disordered" evidence="6">
    <location>
        <begin position="1147"/>
        <end position="1263"/>
    </location>
</feature>
<dbReference type="PROSITE" id="PS50077">
    <property type="entry name" value="HEAT_REPEAT"/>
    <property type="match status" value="1"/>
</dbReference>
<feature type="compositionally biased region" description="Low complexity" evidence="6">
    <location>
        <begin position="268"/>
        <end position="288"/>
    </location>
</feature>
<dbReference type="Gene3D" id="1.25.10.10">
    <property type="entry name" value="Leucine-rich Repeat Variant"/>
    <property type="match status" value="3"/>
</dbReference>
<dbReference type="EMBL" id="SIDB01000008">
    <property type="protein sequence ID" value="KAI3429660.1"/>
    <property type="molecule type" value="Genomic_DNA"/>
</dbReference>
<dbReference type="SMART" id="SM01349">
    <property type="entry name" value="TOG"/>
    <property type="match status" value="3"/>
</dbReference>
<feature type="compositionally biased region" description="Low complexity" evidence="6">
    <location>
        <begin position="806"/>
        <end position="829"/>
    </location>
</feature>
<evidence type="ECO:0000259" key="7">
    <source>
        <dbReference type="SMART" id="SM01349"/>
    </source>
</evidence>
<feature type="compositionally biased region" description="Polar residues" evidence="6">
    <location>
        <begin position="1147"/>
        <end position="1160"/>
    </location>
</feature>
<dbReference type="GO" id="GO:0005856">
    <property type="term" value="C:cytoskeleton"/>
    <property type="evidence" value="ECO:0007669"/>
    <property type="project" value="UniProtKB-SubCell"/>
</dbReference>
<reference evidence="8" key="1">
    <citation type="journal article" date="2019" name="Plant J.">
        <title>Chlorella vulgaris genome assembly and annotation reveals the molecular basis for metabolic acclimation to high light conditions.</title>
        <authorList>
            <person name="Cecchin M."/>
            <person name="Marcolungo L."/>
            <person name="Rossato M."/>
            <person name="Girolomoni L."/>
            <person name="Cosentino E."/>
            <person name="Cuine S."/>
            <person name="Li-Beisson Y."/>
            <person name="Delledonne M."/>
            <person name="Ballottari M."/>
        </authorList>
    </citation>
    <scope>NUCLEOTIDE SEQUENCE</scope>
    <source>
        <strain evidence="8">211/11P</strain>
    </source>
</reference>
<feature type="region of interest" description="Disordered" evidence="6">
    <location>
        <begin position="264"/>
        <end position="288"/>
    </location>
</feature>
<feature type="repeat" description="HEAT" evidence="5">
    <location>
        <begin position="111"/>
        <end position="147"/>
    </location>
</feature>
<feature type="domain" description="TOG" evidence="7">
    <location>
        <begin position="1261"/>
        <end position="1495"/>
    </location>
</feature>
<dbReference type="SUPFAM" id="SSF48371">
    <property type="entry name" value="ARM repeat"/>
    <property type="match status" value="2"/>
</dbReference>
<evidence type="ECO:0000256" key="5">
    <source>
        <dbReference type="PROSITE-ProRule" id="PRU00103"/>
    </source>
</evidence>
<evidence type="ECO:0000256" key="1">
    <source>
        <dbReference type="ARBA" id="ARBA00004245"/>
    </source>
</evidence>
<feature type="region of interest" description="Disordered" evidence="6">
    <location>
        <begin position="772"/>
        <end position="868"/>
    </location>
</feature>
<keyword evidence="3" id="KW-0677">Repeat</keyword>
<feature type="compositionally biased region" description="Gly residues" evidence="6">
    <location>
        <begin position="1243"/>
        <end position="1254"/>
    </location>
</feature>
<accession>A0A9D4TNB0</accession>
<sequence>MAEEGLAAAAAARAPLEFGWVPAEAVRSLVEEVGNFRARGVAIEQLHAAVLDVGVAVDVAAVRATLSAFLSFLLHLVADHNFRIAASSMAILENLAQRLGADLQPYLGSIAVPVIERLGDSVAAVRAAAARAVLALAGALGPAPVLEALGGALVHPHWRTREEGVNAYTAALLAFPQASFDYPGAVRVLAAATADDSRRVAAAALEALALLHARLGNLLQGLLSAVGASEAAKRAVAERVRATPQLGLPVLDVRGLVVHQAHARPPSAVQQPMTAAAQTPATNAAGAPASAHQLTIAASPLEVQSLNPLPSPQPAALPAASCAAPAASEVEASAFSYASVSSTGRSSMAAVEVDGEQQQSAERSGGSLLGWVLPARRPAQQSFTAVASRRPIRPSADTGAAAASVLASAGSRDGSVRGFARSPKLMSQPSVPRPQPTALAASAALPVLSHATSDTSAAGPALFGSVRNWQQQRGGGAECEGSAPPGLASQEGGAAVEARSDSLLQWHLPPRAASHSRKAAAGSQRQQHPAAAVPPAPAAPVPAAVAPNVPAPSALQRIGSASLRRTLSSFKKRVFGADGAGVAGDEQGQWKAAQAEGVLQQQPGSPGWLIPAVHDLAPSSADAAGSTGTTLPARASKQEEQQEIPNLAGDRMNRLKRLSERRRVSSAPFGAFPLLAADAPEQQQPQGTVAGSDDCSGAHSPGVTSGERCVEESVPEARPGLQALKARARTARSSSASAPSGTLLAAAGGGGPSSQYSMAAVDDVFGPDRPVRSLSSWSPLKAGTASESSDGGSPPKTAILRSNTVPPALWPGSPASGSSSPARSSWHAPDQCPGAMSAAGSPQTPAWTAADGGTPTAFSPTAAESGPLTQPEAALQQVLGSLQRAAQSGIKEVDWQAQYQALSTARRLAQHHHTTLAPPLALKAFVAVTAPVIDALRSTLSRLAIAIFVELVQGLGPALDAELESFVPLLLKRAGQISIAGRDNFLAVEADQALAAVVERAGEAKVAAVLLGCLTSCKAADMRAKAAMHLDACVQLHGEGLVRQSPALVPRLLRAAVGLLDEGRLEARSAGKRMLWELRRQMEGRVGAPADDFKKALARLDCKTDKVWDVFEAAAMPALPLTRATSASLRCTTAGCAACPAWPATGSSSPARQSILTGHSSGPPDAAWGSSNPGSSGSSRTSSAAVTAGPAQAGIRPGSTAGRGSSGTTPGIYGAGSASYGGGAAGRRGASRPSSGRSVGSAAGSGGFEGGAAGGPVPSGSLAGVAPELQQQLEAAEPLLGSMEWKQRLQGLQVLQAARGLPPQAQLWVAARLAQHVVDANLKVQQQALLCLNQALEAGAPSLAPAAGGLVPALCKCIDSGNPLVRQQAGLALDAAERCWDAAALVPPLCAALGAASGGGVRGTSAVLGRLAALAPSLCTTRPALVRRQALPTLLALLAVERRPELRQLVVGALAVLAKFMGGELTAAAAAAGLAPAKQQVVARLVEEARNGGSGSVAGLL</sequence>
<dbReference type="InterPro" id="IPR021133">
    <property type="entry name" value="HEAT_type_2"/>
</dbReference>
<keyword evidence="4" id="KW-0206">Cytoskeleton</keyword>
<feature type="compositionally biased region" description="Low complexity" evidence="6">
    <location>
        <begin position="731"/>
        <end position="746"/>
    </location>
</feature>
<gene>
    <name evidence="8" type="ORF">D9Q98_005745</name>
</gene>
<reference evidence="8" key="2">
    <citation type="submission" date="2020-11" db="EMBL/GenBank/DDBJ databases">
        <authorList>
            <person name="Cecchin M."/>
            <person name="Marcolungo L."/>
            <person name="Rossato M."/>
            <person name="Girolomoni L."/>
            <person name="Cosentino E."/>
            <person name="Cuine S."/>
            <person name="Li-Beisson Y."/>
            <person name="Delledonne M."/>
            <person name="Ballottari M."/>
        </authorList>
    </citation>
    <scope>NUCLEOTIDE SEQUENCE</scope>
    <source>
        <strain evidence="8">211/11P</strain>
        <tissue evidence="8">Whole cell</tissue>
    </source>
</reference>
<organism evidence="8 9">
    <name type="scientific">Chlorella vulgaris</name>
    <name type="common">Green alga</name>
    <dbReference type="NCBI Taxonomy" id="3077"/>
    <lineage>
        <taxon>Eukaryota</taxon>
        <taxon>Viridiplantae</taxon>
        <taxon>Chlorophyta</taxon>
        <taxon>core chlorophytes</taxon>
        <taxon>Trebouxiophyceae</taxon>
        <taxon>Chlorellales</taxon>
        <taxon>Chlorellaceae</taxon>
        <taxon>Chlorella clade</taxon>
        <taxon>Chlorella</taxon>
    </lineage>
</organism>
<comment type="caution">
    <text evidence="8">The sequence shown here is derived from an EMBL/GenBank/DDBJ whole genome shotgun (WGS) entry which is preliminary data.</text>
</comment>
<evidence type="ECO:0000256" key="3">
    <source>
        <dbReference type="ARBA" id="ARBA00022737"/>
    </source>
</evidence>
<evidence type="ECO:0000313" key="8">
    <source>
        <dbReference type="EMBL" id="KAI3429660.1"/>
    </source>
</evidence>
<feature type="compositionally biased region" description="Low complexity" evidence="6">
    <location>
        <begin position="1227"/>
        <end position="1242"/>
    </location>
</feature>
<dbReference type="InterPro" id="IPR034085">
    <property type="entry name" value="TOG"/>
</dbReference>
<comment type="subcellular location">
    <subcellularLocation>
        <location evidence="1">Cytoplasm</location>
        <location evidence="1">Cytoskeleton</location>
    </subcellularLocation>
</comment>
<keyword evidence="9" id="KW-1185">Reference proteome</keyword>
<dbReference type="Pfam" id="PF12348">
    <property type="entry name" value="CLASP_N"/>
    <property type="match status" value="1"/>
</dbReference>
<dbReference type="InterPro" id="IPR024395">
    <property type="entry name" value="CLASP_N_dom"/>
</dbReference>
<feature type="region of interest" description="Disordered" evidence="6">
    <location>
        <begin position="682"/>
        <end position="754"/>
    </location>
</feature>
<proteinExistence type="predicted"/>
<evidence type="ECO:0000256" key="6">
    <source>
        <dbReference type="SAM" id="MobiDB-lite"/>
    </source>
</evidence>
<feature type="region of interest" description="Disordered" evidence="6">
    <location>
        <begin position="511"/>
        <end position="539"/>
    </location>
</feature>
<feature type="region of interest" description="Disordered" evidence="6">
    <location>
        <begin position="618"/>
        <end position="646"/>
    </location>
</feature>
<feature type="domain" description="TOG" evidence="7">
    <location>
        <begin position="19"/>
        <end position="249"/>
    </location>
</feature>
<feature type="domain" description="TOG" evidence="7">
    <location>
        <begin position="871"/>
        <end position="1116"/>
    </location>
</feature>